<reference evidence="2" key="2">
    <citation type="submission" date="2021-05" db="EMBL/GenBank/DDBJ databases">
        <authorList>
            <person name="Moolhuijzen P.M."/>
            <person name="Moffat C.S."/>
        </authorList>
    </citation>
    <scope>NUCLEOTIDE SEQUENCE</scope>
    <source>
        <strain evidence="2">86-124</strain>
    </source>
</reference>
<comment type="caution">
    <text evidence="1">The sequence shown here is derived from an EMBL/GenBank/DDBJ whole genome shotgun (WGS) entry which is preliminary data.</text>
</comment>
<proteinExistence type="predicted"/>
<organism evidence="1 3">
    <name type="scientific">Pyrenophora tritici-repentis</name>
    <dbReference type="NCBI Taxonomy" id="45151"/>
    <lineage>
        <taxon>Eukaryota</taxon>
        <taxon>Fungi</taxon>
        <taxon>Dikarya</taxon>
        <taxon>Ascomycota</taxon>
        <taxon>Pezizomycotina</taxon>
        <taxon>Dothideomycetes</taxon>
        <taxon>Pleosporomycetidae</taxon>
        <taxon>Pleosporales</taxon>
        <taxon>Pleosporineae</taxon>
        <taxon>Pleosporaceae</taxon>
        <taxon>Pyrenophora</taxon>
    </lineage>
</organism>
<dbReference type="PANTHER" id="PTHR42085:SF2">
    <property type="entry name" value="F-BOX DOMAIN-CONTAINING PROTEIN"/>
    <property type="match status" value="1"/>
</dbReference>
<dbReference type="InterPro" id="IPR038883">
    <property type="entry name" value="AN11006-like"/>
</dbReference>
<reference evidence="4" key="4">
    <citation type="journal article" date="2022" name="Microb. Genom.">
        <title>A global pangenome for the wheat fungal pathogen Pyrenophora tritici-repentis and prediction of effector protein structural homology.</title>
        <authorList>
            <person name="Moolhuijzen P.M."/>
            <person name="See P.T."/>
            <person name="Shi G."/>
            <person name="Powell H.R."/>
            <person name="Cockram J."/>
            <person name="Jorgensen L.N."/>
            <person name="Benslimane H."/>
            <person name="Strelkov S.E."/>
            <person name="Turner J."/>
            <person name="Liu Z."/>
            <person name="Moffat C.S."/>
        </authorList>
    </citation>
    <scope>NUCLEOTIDE SEQUENCE [LARGE SCALE GENOMIC DNA]</scope>
</reference>
<dbReference type="EMBL" id="NRDI02000003">
    <property type="protein sequence ID" value="KAI1518206.1"/>
    <property type="molecule type" value="Genomic_DNA"/>
</dbReference>
<evidence type="ECO:0000313" key="2">
    <source>
        <dbReference type="EMBL" id="KAI1518206.1"/>
    </source>
</evidence>
<evidence type="ECO:0000313" key="4">
    <source>
        <dbReference type="Proteomes" id="UP000249757"/>
    </source>
</evidence>
<evidence type="ECO:0000313" key="1">
    <source>
        <dbReference type="EMBL" id="KAF7578071.1"/>
    </source>
</evidence>
<evidence type="ECO:0000313" key="3">
    <source>
        <dbReference type="Proteomes" id="UP000245464"/>
    </source>
</evidence>
<dbReference type="OrthoDB" id="3787318at2759"/>
<protein>
    <submittedName>
        <fullName evidence="1">Uncharacterized protein</fullName>
    </submittedName>
</protein>
<keyword evidence="4" id="KW-1185">Reference proteome</keyword>
<dbReference type="Proteomes" id="UP000249757">
    <property type="component" value="Unassembled WGS sequence"/>
</dbReference>
<dbReference type="Proteomes" id="UP000245464">
    <property type="component" value="Chromosome 1"/>
</dbReference>
<accession>A0A2W1CX05</accession>
<name>A0A2W1CX05_9PLEO</name>
<gene>
    <name evidence="2" type="ORF">Ptr86124_003507</name>
    <name evidence="1" type="ORF">PtrM4_023110</name>
</gene>
<dbReference type="AlphaFoldDB" id="A0A2W1CX05"/>
<dbReference type="EMBL" id="NQIK02000001">
    <property type="protein sequence ID" value="KAF7578071.1"/>
    <property type="molecule type" value="Genomic_DNA"/>
</dbReference>
<dbReference type="PANTHER" id="PTHR42085">
    <property type="entry name" value="F-BOX DOMAIN-CONTAINING PROTEIN"/>
    <property type="match status" value="1"/>
</dbReference>
<reference evidence="1 3" key="1">
    <citation type="journal article" date="2018" name="BMC Genomics">
        <title>Comparative genomics of the wheat fungal pathogen Pyrenophora tritici-repentis reveals chromosomal variations and genome plasticity.</title>
        <authorList>
            <person name="Moolhuijzen P."/>
            <person name="See P.T."/>
            <person name="Hane J.K."/>
            <person name="Shi G."/>
            <person name="Liu Z."/>
            <person name="Oliver R.P."/>
            <person name="Moffat C.S."/>
        </authorList>
    </citation>
    <scope>NUCLEOTIDE SEQUENCE [LARGE SCALE GENOMIC DNA]</scope>
    <source>
        <strain evidence="1">M4</strain>
    </source>
</reference>
<sequence>MESLAFSLTQLSVRPKHKHLFLNLPGEIRNAIYAYIAVSFSQEIDVDKARTHSIRAIGNTLNTEQPCLHCIPIANCFPGITFANKQVYAELVPILVANTRFILQSDADADILNWFLEYSKTRKCVKSLAFPQITRPVQNSSFVQPSLFQTCRNLRELSITVDSDAVMPFFEEPPTGTTDGYPNGKVTVMWQWGLPTLKRLSKLKKFMMRCEIRPGQAVTYDAFEDIAHWINLHFCSDVVLLENGKPEERAVRQQHVNFTGATGHIELAVWSWTIVRK</sequence>
<reference evidence="2" key="3">
    <citation type="journal article" date="2022" name="bioRxiv">
        <title>A global pangenome for the wheat fungal pathogen Pyrenophora tritici-repentis and prediction of effector protein structural homology.</title>
        <authorList>
            <person name="Moolhuijzen P."/>
            <person name="See P.T."/>
            <person name="Shi G."/>
            <person name="Powell H.R."/>
            <person name="Cockram J."/>
            <person name="Jorgensen L.N."/>
            <person name="Benslimane H."/>
            <person name="Strelkov S.E."/>
            <person name="Turner J."/>
            <person name="Liu Z."/>
            <person name="Moffat C.S."/>
        </authorList>
    </citation>
    <scope>NUCLEOTIDE SEQUENCE</scope>
    <source>
        <strain evidence="2">86-124</strain>
    </source>
</reference>